<feature type="non-terminal residue" evidence="1">
    <location>
        <position position="73"/>
    </location>
</feature>
<organism evidence="1 2">
    <name type="scientific">Lunasporangiospora selenospora</name>
    <dbReference type="NCBI Taxonomy" id="979761"/>
    <lineage>
        <taxon>Eukaryota</taxon>
        <taxon>Fungi</taxon>
        <taxon>Fungi incertae sedis</taxon>
        <taxon>Mucoromycota</taxon>
        <taxon>Mortierellomycotina</taxon>
        <taxon>Mortierellomycetes</taxon>
        <taxon>Mortierellales</taxon>
        <taxon>Mortierellaceae</taxon>
        <taxon>Lunasporangiospora</taxon>
    </lineage>
</organism>
<evidence type="ECO:0000313" key="1">
    <source>
        <dbReference type="EMBL" id="KAF9578483.1"/>
    </source>
</evidence>
<keyword evidence="2" id="KW-1185">Reference proteome</keyword>
<dbReference type="Proteomes" id="UP000780801">
    <property type="component" value="Unassembled WGS sequence"/>
</dbReference>
<name>A0A9P6KB65_9FUNG</name>
<evidence type="ECO:0000313" key="2">
    <source>
        <dbReference type="Proteomes" id="UP000780801"/>
    </source>
</evidence>
<protein>
    <submittedName>
        <fullName evidence="1">Uncharacterized protein</fullName>
    </submittedName>
</protein>
<proteinExistence type="predicted"/>
<sequence length="73" mass="8081">MTSLLVKRLFDPAELRLPDSSTEMVLIMLSMSKRLRDGSKRKCGLKPHNHTVDQAVAAASTKLDVVLESHSYG</sequence>
<comment type="caution">
    <text evidence="1">The sequence shown here is derived from an EMBL/GenBank/DDBJ whole genome shotgun (WGS) entry which is preliminary data.</text>
</comment>
<dbReference type="OrthoDB" id="10414049at2759"/>
<gene>
    <name evidence="1" type="ORF">BGW38_005688</name>
</gene>
<reference evidence="1" key="1">
    <citation type="journal article" date="2020" name="Fungal Divers.">
        <title>Resolving the Mortierellaceae phylogeny through synthesis of multi-gene phylogenetics and phylogenomics.</title>
        <authorList>
            <person name="Vandepol N."/>
            <person name="Liber J."/>
            <person name="Desiro A."/>
            <person name="Na H."/>
            <person name="Kennedy M."/>
            <person name="Barry K."/>
            <person name="Grigoriev I.V."/>
            <person name="Miller A.N."/>
            <person name="O'Donnell K."/>
            <person name="Stajich J.E."/>
            <person name="Bonito G."/>
        </authorList>
    </citation>
    <scope>NUCLEOTIDE SEQUENCE</scope>
    <source>
        <strain evidence="1">KOD1015</strain>
    </source>
</reference>
<dbReference type="AlphaFoldDB" id="A0A9P6KB65"/>
<accession>A0A9P6KB65</accession>
<dbReference type="EMBL" id="JAABOA010003605">
    <property type="protein sequence ID" value="KAF9578483.1"/>
    <property type="molecule type" value="Genomic_DNA"/>
</dbReference>